<gene>
    <name evidence="1" type="ordered locus">HRM2_14640</name>
</gene>
<reference evidence="1 2" key="1">
    <citation type="journal article" date="2009" name="Environ. Microbiol.">
        <title>Genome sequence of Desulfobacterium autotrophicum HRM2, a marine sulfate reducer oxidizing organic carbon completely to carbon dioxide.</title>
        <authorList>
            <person name="Strittmatter A.W."/>
            <person name="Liesegang H."/>
            <person name="Rabus R."/>
            <person name="Decker I."/>
            <person name="Amann J."/>
            <person name="Andres S."/>
            <person name="Henne A."/>
            <person name="Fricke W.F."/>
            <person name="Martinez-Arias R."/>
            <person name="Bartels D."/>
            <person name="Goesmann A."/>
            <person name="Krause L."/>
            <person name="Puehler A."/>
            <person name="Klenk H.P."/>
            <person name="Richter M."/>
            <person name="Schuler M."/>
            <person name="Gloeckner F.O."/>
            <person name="Meyerdierks A."/>
            <person name="Gottschalk G."/>
            <person name="Amann R."/>
        </authorList>
    </citation>
    <scope>NUCLEOTIDE SEQUENCE [LARGE SCALE GENOMIC DNA]</scope>
    <source>
        <strain evidence="2">ATCC 43914 / DSM 3382 / HRM2</strain>
    </source>
</reference>
<sequence>MVFFGVEQMFSMRQKGKDKTFCIYINNFIWSEVKNFLTCWIGSVALNTCNGNEKAGSDPICLEINSRNHSAIILKKFSRA</sequence>
<dbReference type="HOGENOM" id="CLU_2583963_0_0_7"/>
<name>C0Q9K9_DESAH</name>
<dbReference type="KEGG" id="dat:HRM2_14640"/>
<protein>
    <submittedName>
        <fullName evidence="1">Uncharacterized protein</fullName>
    </submittedName>
</protein>
<organism evidence="1 2">
    <name type="scientific">Desulforapulum autotrophicum (strain ATCC 43914 / DSM 3382 / VKM B-1955 / HRM2)</name>
    <name type="common">Desulfobacterium autotrophicum</name>
    <dbReference type="NCBI Taxonomy" id="177437"/>
    <lineage>
        <taxon>Bacteria</taxon>
        <taxon>Pseudomonadati</taxon>
        <taxon>Thermodesulfobacteriota</taxon>
        <taxon>Desulfobacteria</taxon>
        <taxon>Desulfobacterales</taxon>
        <taxon>Desulfobacteraceae</taxon>
        <taxon>Desulforapulum</taxon>
    </lineage>
</organism>
<dbReference type="AlphaFoldDB" id="C0Q9K9"/>
<evidence type="ECO:0000313" key="1">
    <source>
        <dbReference type="EMBL" id="ACN14573.1"/>
    </source>
</evidence>
<dbReference type="EMBL" id="CP001087">
    <property type="protein sequence ID" value="ACN14573.1"/>
    <property type="molecule type" value="Genomic_DNA"/>
</dbReference>
<accession>C0Q9K9</accession>
<dbReference type="Proteomes" id="UP000000442">
    <property type="component" value="Chromosome"/>
</dbReference>
<evidence type="ECO:0000313" key="2">
    <source>
        <dbReference type="Proteomes" id="UP000000442"/>
    </source>
</evidence>
<dbReference type="STRING" id="177437.HRM2_14640"/>
<proteinExistence type="predicted"/>
<keyword evidence="2" id="KW-1185">Reference proteome</keyword>